<reference evidence="1 2" key="1">
    <citation type="submission" date="2017-08" db="EMBL/GenBank/DDBJ databases">
        <title>Reclassification of Bisgaard taxon 37 and 44.</title>
        <authorList>
            <person name="Christensen H."/>
        </authorList>
    </citation>
    <scope>NUCLEOTIDE SEQUENCE [LARGE SCALE GENOMIC DNA]</scope>
    <source>
        <strain evidence="1 2">EEAB3T1</strain>
    </source>
</reference>
<sequence>MQIARKLGIAELLEVQGSAFAKQILHLAGYIIENTNQLEDFAQWASDQELEETFILSSQELEELFSGIDEEFIQEFIVAWNKIKQEYLVYAITAKDTYRSQLLEGDFYGDDEYLGQVNLGVFLGKKSGLPLVYQWSFADIKQSSLLAIFEILQINQPSKLTLVLAPSEANLSVLQDFKFSNSYFITPLSPALALFKELIATSHPQALGQAHRVYADDENILATSKLTNCQGLEVKAHLIFNLEQKLEQASSFASNLSRYQKDGEILVSLGKPLPPQLEQYFMFEIDAQGQVKFQVKQPALDQELKYFGYSIFLTNNLDLSTQEVMVSYSKKDYIEQAFANVASNLGLPRNFASSLVMEGRLFVAFVALIIQTYMRNCLKQAKATEYLTLTQVIRELKRIKLSATDSNFARIRLTQKQKNLLAILGITL</sequence>
<evidence type="ECO:0000313" key="1">
    <source>
        <dbReference type="EMBL" id="RIY35007.1"/>
    </source>
</evidence>
<evidence type="ECO:0000313" key="2">
    <source>
        <dbReference type="Proteomes" id="UP000265964"/>
    </source>
</evidence>
<dbReference type="Proteomes" id="UP000265964">
    <property type="component" value="Unassembled WGS sequence"/>
</dbReference>
<comment type="caution">
    <text evidence="1">The sequence shown here is derived from an EMBL/GenBank/DDBJ whole genome shotgun (WGS) entry which is preliminary data.</text>
</comment>
<protein>
    <recommendedName>
        <fullName evidence="3">Transposase</fullName>
    </recommendedName>
</protein>
<dbReference type="AlphaFoldDB" id="A0A3A1YG39"/>
<dbReference type="EMBL" id="NRJF01000113">
    <property type="protein sequence ID" value="RIY35007.1"/>
    <property type="molecule type" value="Genomic_DNA"/>
</dbReference>
<name>A0A3A1YG39_9GAMM</name>
<proteinExistence type="predicted"/>
<evidence type="ECO:0008006" key="3">
    <source>
        <dbReference type="Google" id="ProtNLM"/>
    </source>
</evidence>
<gene>
    <name evidence="1" type="ORF">CKF59_04310</name>
</gene>
<organism evidence="1 2">
    <name type="scientific">Psittacicella gerlachiana</name>
    <dbReference type="NCBI Taxonomy" id="2028574"/>
    <lineage>
        <taxon>Bacteria</taxon>
        <taxon>Pseudomonadati</taxon>
        <taxon>Pseudomonadota</taxon>
        <taxon>Gammaproteobacteria</taxon>
        <taxon>Pasteurellales</taxon>
        <taxon>Psittacicellaceae</taxon>
        <taxon>Psittacicella</taxon>
    </lineage>
</organism>
<keyword evidence="2" id="KW-1185">Reference proteome</keyword>
<accession>A0A3A1YG39</accession>
<dbReference type="OrthoDB" id="2157903at2"/>
<dbReference type="RefSeq" id="WP_119534746.1">
    <property type="nucleotide sequence ID" value="NZ_NRJF01000113.1"/>
</dbReference>